<keyword evidence="4" id="KW-0547">Nucleotide-binding</keyword>
<feature type="region of interest" description="Disordered" evidence="9">
    <location>
        <begin position="176"/>
        <end position="210"/>
    </location>
</feature>
<evidence type="ECO:0000256" key="1">
    <source>
        <dbReference type="ARBA" id="ARBA00012513"/>
    </source>
</evidence>
<dbReference type="PROSITE" id="PS00108">
    <property type="entry name" value="PROTEIN_KINASE_ST"/>
    <property type="match status" value="1"/>
</dbReference>
<evidence type="ECO:0000256" key="9">
    <source>
        <dbReference type="SAM" id="MobiDB-lite"/>
    </source>
</evidence>
<feature type="compositionally biased region" description="Polar residues" evidence="9">
    <location>
        <begin position="495"/>
        <end position="506"/>
    </location>
</feature>
<dbReference type="Pfam" id="PF00069">
    <property type="entry name" value="Pkinase"/>
    <property type="match status" value="2"/>
</dbReference>
<dbReference type="InterPro" id="IPR051131">
    <property type="entry name" value="NEK_Ser/Thr_kinase_NIMA"/>
</dbReference>
<dbReference type="KEGG" id="tbg:TbgDal_VIII1300"/>
<evidence type="ECO:0000256" key="5">
    <source>
        <dbReference type="ARBA" id="ARBA00022777"/>
    </source>
</evidence>
<sequence>MNEYHIIEKMAVGSFGVVFKVRRAIDDGVFVMKRINLAEFQDQQRLDAVREIEVMSLLNHPFIVAQRDAFLFNKENLCIVMDYYDGGDLDRLVAQQREKDEYLPLESVMKWFASVCFAMQYLHAQGIVHRDLKTSNIFLDLQSQEVAVGDFGVAEVMRTPATDKLAWKVGDHRGGKVSGQNAWEEEQKSSEDGGCTVRSSPTTRASPGLEGNVSLGEDGLGVFNGAMRGTPLYMSPENLERGVCSPSSDVWSLGCILYELLSLRHPFESRDITTLMMRVITGARQPLPSHYPPEIAELVDRMLALDPQQRPSCDDILRCPIMSGAVHAVVSQHVSHDTPDSVGEHIFLAQQRELGVVDNTGKLSFVSLPREGHPALPPSQERVQAEARATASLGRLTPPRFFPATPTATCESTAAMPPRAFSCNGGSNVSFGMDFERADEGRRGARSVSNVEDMRHKPIAQIEEEVAWYRQLVQNEMRALKQRRDAAVQRRRLGTNGSTLNGGSVNENKHHTEGDGRTSSWLPALPTQHTVERRSPRQLSQMHSKYPSPRHSEANNCNLNRTPSVGGGEDTSSARPPGGLEASLLARRQLRWDVAVKALGLEVTHNVYNYYRCVDVAERDAVLVMQMVPDRAQWHVLPDVEEVVVIDRLLEGTAVAGPA</sequence>
<organism evidence="11 12">
    <name type="scientific">Trypanosoma brucei gambiense (strain MHOM/CI/86/DAL972)</name>
    <dbReference type="NCBI Taxonomy" id="679716"/>
    <lineage>
        <taxon>Eukaryota</taxon>
        <taxon>Discoba</taxon>
        <taxon>Euglenozoa</taxon>
        <taxon>Kinetoplastea</taxon>
        <taxon>Metakinetoplastina</taxon>
        <taxon>Trypanosomatida</taxon>
        <taxon>Trypanosomatidae</taxon>
        <taxon>Trypanosoma</taxon>
    </lineage>
</organism>
<comment type="catalytic activity">
    <reaction evidence="8">
        <text>L-seryl-[protein] + ATP = O-phospho-L-seryl-[protein] + ADP + H(+)</text>
        <dbReference type="Rhea" id="RHEA:17989"/>
        <dbReference type="Rhea" id="RHEA-COMP:9863"/>
        <dbReference type="Rhea" id="RHEA-COMP:11604"/>
        <dbReference type="ChEBI" id="CHEBI:15378"/>
        <dbReference type="ChEBI" id="CHEBI:29999"/>
        <dbReference type="ChEBI" id="CHEBI:30616"/>
        <dbReference type="ChEBI" id="CHEBI:83421"/>
        <dbReference type="ChEBI" id="CHEBI:456216"/>
        <dbReference type="EC" id="2.7.11.1"/>
    </reaction>
</comment>
<feature type="compositionally biased region" description="Polar residues" evidence="9">
    <location>
        <begin position="554"/>
        <end position="563"/>
    </location>
</feature>
<dbReference type="InterPro" id="IPR000719">
    <property type="entry name" value="Prot_kinase_dom"/>
</dbReference>
<evidence type="ECO:0000256" key="4">
    <source>
        <dbReference type="ARBA" id="ARBA00022741"/>
    </source>
</evidence>
<evidence type="ECO:0000256" key="7">
    <source>
        <dbReference type="ARBA" id="ARBA00047899"/>
    </source>
</evidence>
<dbReference type="OrthoDB" id="248923at2759"/>
<dbReference type="EC" id="2.7.11.1" evidence="1"/>
<dbReference type="AlphaFoldDB" id="C9ZUU2"/>
<evidence type="ECO:0000313" key="11">
    <source>
        <dbReference type="EMBL" id="CBH13180.1"/>
    </source>
</evidence>
<evidence type="ECO:0000256" key="2">
    <source>
        <dbReference type="ARBA" id="ARBA00022527"/>
    </source>
</evidence>
<proteinExistence type="predicted"/>
<keyword evidence="3 11" id="KW-0808">Transferase</keyword>
<dbReference type="Gene3D" id="1.10.510.10">
    <property type="entry name" value="Transferase(Phosphotransferase) domain 1"/>
    <property type="match status" value="1"/>
</dbReference>
<dbReference type="PROSITE" id="PS50011">
    <property type="entry name" value="PROTEIN_KINASE_DOM"/>
    <property type="match status" value="1"/>
</dbReference>
<dbReference type="VEuPathDB" id="TriTrypDB:Tbg972.8.1300"/>
<dbReference type="GeneID" id="23863290"/>
<dbReference type="Gene3D" id="3.30.200.20">
    <property type="entry name" value="Phosphorylase Kinase, domain 1"/>
    <property type="match status" value="1"/>
</dbReference>
<keyword evidence="6" id="KW-0067">ATP-binding</keyword>
<dbReference type="GO" id="GO:0004674">
    <property type="term" value="F:protein serine/threonine kinase activity"/>
    <property type="evidence" value="ECO:0007669"/>
    <property type="project" value="UniProtKB-KW"/>
</dbReference>
<comment type="catalytic activity">
    <reaction evidence="7">
        <text>L-threonyl-[protein] + ATP = O-phospho-L-threonyl-[protein] + ADP + H(+)</text>
        <dbReference type="Rhea" id="RHEA:46608"/>
        <dbReference type="Rhea" id="RHEA-COMP:11060"/>
        <dbReference type="Rhea" id="RHEA-COMP:11605"/>
        <dbReference type="ChEBI" id="CHEBI:15378"/>
        <dbReference type="ChEBI" id="CHEBI:30013"/>
        <dbReference type="ChEBI" id="CHEBI:30616"/>
        <dbReference type="ChEBI" id="CHEBI:61977"/>
        <dbReference type="ChEBI" id="CHEBI:456216"/>
        <dbReference type="EC" id="2.7.11.1"/>
    </reaction>
</comment>
<dbReference type="Proteomes" id="UP000002316">
    <property type="component" value="Chromosome 8"/>
</dbReference>
<keyword evidence="2" id="KW-0723">Serine/threonine-protein kinase</keyword>
<evidence type="ECO:0000259" key="10">
    <source>
        <dbReference type="PROSITE" id="PS50011"/>
    </source>
</evidence>
<dbReference type="InterPro" id="IPR008271">
    <property type="entry name" value="Ser/Thr_kinase_AS"/>
</dbReference>
<feature type="domain" description="Protein kinase" evidence="10">
    <location>
        <begin position="4"/>
        <end position="330"/>
    </location>
</feature>
<evidence type="ECO:0000256" key="8">
    <source>
        <dbReference type="ARBA" id="ARBA00048679"/>
    </source>
</evidence>
<dbReference type="GO" id="GO:0005524">
    <property type="term" value="F:ATP binding"/>
    <property type="evidence" value="ECO:0007669"/>
    <property type="project" value="UniProtKB-KW"/>
</dbReference>
<evidence type="ECO:0000256" key="6">
    <source>
        <dbReference type="ARBA" id="ARBA00022840"/>
    </source>
</evidence>
<feature type="compositionally biased region" description="Basic and acidic residues" evidence="9">
    <location>
        <begin position="507"/>
        <end position="516"/>
    </location>
</feature>
<dbReference type="EMBL" id="FN554971">
    <property type="protein sequence ID" value="CBH13180.1"/>
    <property type="molecule type" value="Genomic_DNA"/>
</dbReference>
<dbReference type="PANTHER" id="PTHR44899:SF3">
    <property type="entry name" value="SERINE_THREONINE-PROTEIN KINASE NEK1"/>
    <property type="match status" value="1"/>
</dbReference>
<keyword evidence="5 11" id="KW-0418">Kinase</keyword>
<dbReference type="GO" id="GO:0106310">
    <property type="term" value="F:protein serine kinase activity"/>
    <property type="evidence" value="ECO:0007669"/>
    <property type="project" value="RHEA"/>
</dbReference>
<dbReference type="SUPFAM" id="SSF56112">
    <property type="entry name" value="Protein kinase-like (PK-like)"/>
    <property type="match status" value="1"/>
</dbReference>
<dbReference type="PANTHER" id="PTHR44899">
    <property type="entry name" value="CAMK FAMILY PROTEIN KINASE"/>
    <property type="match status" value="1"/>
</dbReference>
<accession>C9ZUU2</accession>
<dbReference type="SMART" id="SM00220">
    <property type="entry name" value="S_TKc"/>
    <property type="match status" value="1"/>
</dbReference>
<protein>
    <recommendedName>
        <fullName evidence="1">non-specific serine/threonine protein kinase</fullName>
        <ecNumber evidence="1">2.7.11.1</ecNumber>
    </recommendedName>
</protein>
<feature type="region of interest" description="Disordered" evidence="9">
    <location>
        <begin position="483"/>
        <end position="577"/>
    </location>
</feature>
<dbReference type="RefSeq" id="XP_011775457.1">
    <property type="nucleotide sequence ID" value="XM_011777155.1"/>
</dbReference>
<evidence type="ECO:0000256" key="3">
    <source>
        <dbReference type="ARBA" id="ARBA00022679"/>
    </source>
</evidence>
<evidence type="ECO:0000313" key="12">
    <source>
        <dbReference type="Proteomes" id="UP000002316"/>
    </source>
</evidence>
<reference evidence="12" key="1">
    <citation type="journal article" date="2010" name="PLoS Negl. Trop. Dis.">
        <title>The genome sequence of Trypanosoma brucei gambiense, causative agent of chronic human african trypanosomiasis.</title>
        <authorList>
            <person name="Jackson A.P."/>
            <person name="Sanders M."/>
            <person name="Berry A."/>
            <person name="McQuillan J."/>
            <person name="Aslett M.A."/>
            <person name="Quail M.A."/>
            <person name="Chukualim B."/>
            <person name="Capewell P."/>
            <person name="MacLeod A."/>
            <person name="Melville S.E."/>
            <person name="Gibson W."/>
            <person name="Barry J.D."/>
            <person name="Berriman M."/>
            <person name="Hertz-Fowler C."/>
        </authorList>
    </citation>
    <scope>NUCLEOTIDE SEQUENCE [LARGE SCALE GENOMIC DNA]</scope>
    <source>
        <strain evidence="12">MHOM/CI/86/DAL972</strain>
    </source>
</reference>
<name>C9ZUU2_TRYB9</name>
<dbReference type="InterPro" id="IPR011009">
    <property type="entry name" value="Kinase-like_dom_sf"/>
</dbReference>
<gene>
    <name evidence="11" type="ORF">TbgDal_VIII1300</name>
</gene>